<keyword evidence="2" id="KW-0964">Secreted</keyword>
<feature type="compositionally biased region" description="Basic and acidic residues" evidence="5">
    <location>
        <begin position="11"/>
        <end position="22"/>
    </location>
</feature>
<dbReference type="InterPro" id="IPR056861">
    <property type="entry name" value="HMCN1-like_VWA"/>
</dbReference>
<dbReference type="PANTHER" id="PTHR14905:SF18">
    <property type="entry name" value="VON WILLEBRAND FACTOR A DOMAIN-CONTAINING 10, TANDEM DUPLICATE 1-RELATED"/>
    <property type="match status" value="1"/>
</dbReference>
<evidence type="ECO:0000313" key="11">
    <source>
        <dbReference type="Proteomes" id="UP001148018"/>
    </source>
</evidence>
<dbReference type="SUPFAM" id="SSF53300">
    <property type="entry name" value="vWA-like"/>
    <property type="match status" value="1"/>
</dbReference>
<dbReference type="Gene3D" id="3.40.50.410">
    <property type="entry name" value="von Willebrand factor, type A domain"/>
    <property type="match status" value="1"/>
</dbReference>
<comment type="subcellular location">
    <subcellularLocation>
        <location evidence="1">Secreted</location>
    </subcellularLocation>
</comment>
<evidence type="ECO:0000256" key="1">
    <source>
        <dbReference type="ARBA" id="ARBA00004613"/>
    </source>
</evidence>
<evidence type="ECO:0000259" key="9">
    <source>
        <dbReference type="Pfam" id="PF25107"/>
    </source>
</evidence>
<dbReference type="Pfam" id="PF25107">
    <property type="entry name" value="VWA7_N"/>
    <property type="match status" value="1"/>
</dbReference>
<gene>
    <name evidence="10" type="ORF">NHX12_009485</name>
</gene>
<dbReference type="EMBL" id="JANIIK010000115">
    <property type="protein sequence ID" value="KAJ3588631.1"/>
    <property type="molecule type" value="Genomic_DNA"/>
</dbReference>
<dbReference type="InterPro" id="IPR056862">
    <property type="entry name" value="VWA7_N"/>
</dbReference>
<dbReference type="InterPro" id="IPR036465">
    <property type="entry name" value="vWFA_dom_sf"/>
</dbReference>
<dbReference type="OrthoDB" id="301415at2759"/>
<keyword evidence="4" id="KW-0325">Glycoprotein</keyword>
<dbReference type="InterPro" id="IPR057615">
    <property type="entry name" value="Ig_VWA7"/>
</dbReference>
<protein>
    <recommendedName>
        <fullName evidence="12">VWFA domain-containing protein</fullName>
    </recommendedName>
</protein>
<feature type="region of interest" description="Disordered" evidence="5">
    <location>
        <begin position="1"/>
        <end position="22"/>
    </location>
</feature>
<evidence type="ECO:0000259" key="8">
    <source>
        <dbReference type="Pfam" id="PF25106"/>
    </source>
</evidence>
<dbReference type="AlphaFoldDB" id="A0A9Q0DJB2"/>
<organism evidence="10 11">
    <name type="scientific">Muraenolepis orangiensis</name>
    <name type="common">Patagonian moray cod</name>
    <dbReference type="NCBI Taxonomy" id="630683"/>
    <lineage>
        <taxon>Eukaryota</taxon>
        <taxon>Metazoa</taxon>
        <taxon>Chordata</taxon>
        <taxon>Craniata</taxon>
        <taxon>Vertebrata</taxon>
        <taxon>Euteleostomi</taxon>
        <taxon>Actinopterygii</taxon>
        <taxon>Neopterygii</taxon>
        <taxon>Teleostei</taxon>
        <taxon>Neoteleostei</taxon>
        <taxon>Acanthomorphata</taxon>
        <taxon>Zeiogadaria</taxon>
        <taxon>Gadariae</taxon>
        <taxon>Gadiformes</taxon>
        <taxon>Muraenolepidoidei</taxon>
        <taxon>Muraenolepididae</taxon>
        <taxon>Muraenolepis</taxon>
    </lineage>
</organism>
<evidence type="ECO:0000259" key="6">
    <source>
        <dbReference type="Pfam" id="PF23560"/>
    </source>
</evidence>
<reference evidence="10" key="1">
    <citation type="submission" date="2022-07" db="EMBL/GenBank/DDBJ databases">
        <title>Chromosome-level genome of Muraenolepis orangiensis.</title>
        <authorList>
            <person name="Kim J."/>
        </authorList>
    </citation>
    <scope>NUCLEOTIDE SEQUENCE</scope>
    <source>
        <strain evidence="10">KU_S4_2022</strain>
        <tissue evidence="10">Muscle</tissue>
    </source>
</reference>
<evidence type="ECO:0000256" key="5">
    <source>
        <dbReference type="SAM" id="MobiDB-lite"/>
    </source>
</evidence>
<comment type="caution">
    <text evidence="10">The sequence shown here is derived from an EMBL/GenBank/DDBJ whole genome shotgun (WGS) entry which is preliminary data.</text>
</comment>
<evidence type="ECO:0000259" key="7">
    <source>
        <dbReference type="Pfam" id="PF23619"/>
    </source>
</evidence>
<dbReference type="Pfam" id="PF23619">
    <property type="entry name" value="Ig_VWA7"/>
    <property type="match status" value="1"/>
</dbReference>
<keyword evidence="11" id="KW-1185">Reference proteome</keyword>
<accession>A0A9Q0DJB2</accession>
<feature type="domain" description="VWA7 N-terminal" evidence="9">
    <location>
        <begin position="2"/>
        <end position="52"/>
    </location>
</feature>
<dbReference type="PANTHER" id="PTHR14905">
    <property type="entry name" value="NG37"/>
    <property type="match status" value="1"/>
</dbReference>
<evidence type="ECO:0000313" key="10">
    <source>
        <dbReference type="EMBL" id="KAJ3588631.1"/>
    </source>
</evidence>
<dbReference type="Proteomes" id="UP001148018">
    <property type="component" value="Unassembled WGS sequence"/>
</dbReference>
<evidence type="ECO:0000256" key="2">
    <source>
        <dbReference type="ARBA" id="ARBA00022525"/>
    </source>
</evidence>
<dbReference type="GO" id="GO:0005576">
    <property type="term" value="C:extracellular region"/>
    <property type="evidence" value="ECO:0007669"/>
    <property type="project" value="UniProtKB-SubCell"/>
</dbReference>
<evidence type="ECO:0000256" key="3">
    <source>
        <dbReference type="ARBA" id="ARBA00022729"/>
    </source>
</evidence>
<dbReference type="InterPro" id="IPR052577">
    <property type="entry name" value="VWA7"/>
</dbReference>
<dbReference type="Pfam" id="PF23560">
    <property type="entry name" value="GBD_Hemicentin"/>
    <property type="match status" value="1"/>
</dbReference>
<feature type="domain" description="Hemicentin-1-like von Willebrand factor A" evidence="8">
    <location>
        <begin position="64"/>
        <end position="231"/>
    </location>
</feature>
<keyword evidence="3" id="KW-0732">Signal</keyword>
<name>A0A9Q0DJB2_9TELE</name>
<sequence>MTSTIEPKGGINKDTESASHGHLHRDAASLAIDATTQLLTDVGQAAGDTDFLRMMGIFKGSSKALCFVIDTTDSMSDDIEAVKAVTKSLVASKVGTSDEPSVYILVPFNDPGFGPLMRTTDANDFQAKLGALTATGGGDSPEMSLSALQLALTGAPSDSEIFLFTDAGAKDTNLKSPLIALIERTKTVVNFMLTGTSEANNMPRGRMLSTGTLVYRELAQTSGGQAIEVTKSELPEATRIITDSTAASLVTLLQATRSSGAEGFSFSVDKSVRNLAIYITGGVLSFTVTNPSGMSQISTVPNGPVGVFRSVGNLHTLELKKEVGTWTLRMVSSDPYTLKVIGQSAIDFLFDFLEQSQGPFPGLDIMDTRPRTGKSGTLLVSLTVSSASVTDVLLVEPRGAGSTAGRVEPRGDAEFLAHFDAIPSGDFLVQVKGKNGSMVFQRQAPTTLRSSNLTVKSVAANIIVPGTPFLVPFSVEAGDLGGNFTIRATDDRGFITAFTPTLELTGGGGNGNGTVTLSVPRNTPSGSDVTLTIEAQTPDGADTNYVVQRFSIDNPVTDFLPPACRLVRLRGDCSGNCSLSDWDLIVDVSDPSGVGRVDRQRGDGVLTLTVVAVGAGGANTTRASYTASCCYDNVQLRVVDGVSNVGTCAYSIREGPPPLSAGTTLAGSGLIRVGLALVLAYLGR</sequence>
<feature type="domain" description="Hemicentin/VWA7 galactose-binding" evidence="6">
    <location>
        <begin position="250"/>
        <end position="344"/>
    </location>
</feature>
<dbReference type="Pfam" id="PF25106">
    <property type="entry name" value="VWA_4"/>
    <property type="match status" value="1"/>
</dbReference>
<proteinExistence type="predicted"/>
<evidence type="ECO:0008006" key="12">
    <source>
        <dbReference type="Google" id="ProtNLM"/>
    </source>
</evidence>
<dbReference type="InterPro" id="IPR056475">
    <property type="entry name" value="GBD_Hemicentin/VWA7"/>
</dbReference>
<evidence type="ECO:0000256" key="4">
    <source>
        <dbReference type="ARBA" id="ARBA00023180"/>
    </source>
</evidence>
<feature type="domain" description="VWA7 Ig-like" evidence="7">
    <location>
        <begin position="453"/>
        <end position="551"/>
    </location>
</feature>